<feature type="domain" description="Chitin-binding type-2" evidence="2">
    <location>
        <begin position="79"/>
        <end position="137"/>
    </location>
</feature>
<dbReference type="Gene3D" id="2.170.140.10">
    <property type="entry name" value="Chitin binding domain"/>
    <property type="match status" value="1"/>
</dbReference>
<evidence type="ECO:0000313" key="4">
    <source>
        <dbReference type="Proteomes" id="UP001159042"/>
    </source>
</evidence>
<dbReference type="GO" id="GO:0008061">
    <property type="term" value="F:chitin binding"/>
    <property type="evidence" value="ECO:0007669"/>
    <property type="project" value="InterPro"/>
</dbReference>
<protein>
    <recommendedName>
        <fullName evidence="2">Chitin-binding type-2 domain-containing protein</fullName>
    </recommendedName>
</protein>
<dbReference type="PANTHER" id="PTHR22933:SF44">
    <property type="entry name" value="RE15157P"/>
    <property type="match status" value="1"/>
</dbReference>
<evidence type="ECO:0000313" key="3">
    <source>
        <dbReference type="EMBL" id="KAJ8921665.1"/>
    </source>
</evidence>
<name>A0AAV8W6K7_9CUCU</name>
<proteinExistence type="predicted"/>
<organism evidence="3 4">
    <name type="scientific">Exocentrus adspersus</name>
    <dbReference type="NCBI Taxonomy" id="1586481"/>
    <lineage>
        <taxon>Eukaryota</taxon>
        <taxon>Metazoa</taxon>
        <taxon>Ecdysozoa</taxon>
        <taxon>Arthropoda</taxon>
        <taxon>Hexapoda</taxon>
        <taxon>Insecta</taxon>
        <taxon>Pterygota</taxon>
        <taxon>Neoptera</taxon>
        <taxon>Endopterygota</taxon>
        <taxon>Coleoptera</taxon>
        <taxon>Polyphaga</taxon>
        <taxon>Cucujiformia</taxon>
        <taxon>Chrysomeloidea</taxon>
        <taxon>Cerambycidae</taxon>
        <taxon>Lamiinae</taxon>
        <taxon>Acanthocinini</taxon>
        <taxon>Exocentrus</taxon>
    </lineage>
</organism>
<dbReference type="InterPro" id="IPR052976">
    <property type="entry name" value="Scoloptoxin-like"/>
</dbReference>
<dbReference type="SUPFAM" id="SSF57625">
    <property type="entry name" value="Invertebrate chitin-binding proteins"/>
    <property type="match status" value="1"/>
</dbReference>
<feature type="region of interest" description="Disordered" evidence="1">
    <location>
        <begin position="648"/>
        <end position="685"/>
    </location>
</feature>
<dbReference type="SMART" id="SM00494">
    <property type="entry name" value="ChtBD2"/>
    <property type="match status" value="1"/>
</dbReference>
<dbReference type="PROSITE" id="PS50940">
    <property type="entry name" value="CHIT_BIND_II"/>
    <property type="match status" value="1"/>
</dbReference>
<dbReference type="AlphaFoldDB" id="A0AAV8W6K7"/>
<comment type="caution">
    <text evidence="3">The sequence shown here is derived from an EMBL/GenBank/DDBJ whole genome shotgun (WGS) entry which is preliminary data.</text>
</comment>
<dbReference type="Proteomes" id="UP001159042">
    <property type="component" value="Unassembled WGS sequence"/>
</dbReference>
<dbReference type="PANTHER" id="PTHR22933">
    <property type="entry name" value="FI18007P1-RELATED"/>
    <property type="match status" value="1"/>
</dbReference>
<dbReference type="InterPro" id="IPR002557">
    <property type="entry name" value="Chitin-bd_dom"/>
</dbReference>
<feature type="region of interest" description="Disordered" evidence="1">
    <location>
        <begin position="229"/>
        <end position="266"/>
    </location>
</feature>
<gene>
    <name evidence="3" type="ORF">NQ315_010574</name>
</gene>
<keyword evidence="4" id="KW-1185">Reference proteome</keyword>
<accession>A0AAV8W6K7</accession>
<feature type="compositionally biased region" description="Polar residues" evidence="1">
    <location>
        <begin position="243"/>
        <end position="258"/>
    </location>
</feature>
<reference evidence="3 4" key="1">
    <citation type="journal article" date="2023" name="Insect Mol. Biol.">
        <title>Genome sequencing provides insights into the evolution of gene families encoding plant cell wall-degrading enzymes in longhorned beetles.</title>
        <authorList>
            <person name="Shin N.R."/>
            <person name="Okamura Y."/>
            <person name="Kirsch R."/>
            <person name="Pauchet Y."/>
        </authorList>
    </citation>
    <scope>NUCLEOTIDE SEQUENCE [LARGE SCALE GENOMIC DNA]</scope>
    <source>
        <strain evidence="3">EAD_L_NR</strain>
    </source>
</reference>
<feature type="compositionally biased region" description="Polar residues" evidence="1">
    <location>
        <begin position="671"/>
        <end position="685"/>
    </location>
</feature>
<sequence length="795" mass="88571">MNDSGCGNLEAGQFERKIIKSIKEQPTMHIGNAHHVESYPYAKIADFHRVKHVHYFKPPATPETSTRKISIRVLAAESKFSCEGRTSGYYADVASGCQVYHMCDGLGRQFSYTCPNATLFQQRMLICDHWYMVNCSRSEDDYSANLLIGQKKPFVDDSGSNPFRRTPRPDLLSHPSSETEYNIIYRTGKKVQDKNRINIVGIEQDSSQYGDEDEPTYYPPSHWSTAYASRTSTAKPSRDINANRRNSNQNVVKTSYSSGKKAKPKPKAIDFDSYNRNGNNFENAPKYKNSETKYNAAPTSIPINYRSNFKATTPVFPLNVDESSEPANDVGILPPISYKNSGSKARVQPTPIPVNYKSNFKATTPVFPLNVEESSEPANDVGILPPIVYKNSGNRGRVPEAEQQQVNFRSNFQATTPVFPLTVEDSSAAPNDIGILPPLKQNEDEDIRISQSRRRPQINFESNFKATTPVFPLAVDEVTEKPSDVGILPPLSNQNSNSERITTETPETHVNFRSDFKATTPVFPLAVEDSSVAPNNLGILPPYSDEDLNSNTNIQSEEQVNFKSDFKATTPVFPVTGDDSSVAPNDLGILPPEASEHIQVNFKSNFKATTPVYPVTVEPKNNIEFSSVPLQNESHVNFYSEFKATTPDYPKSVAATSPDPSEAGLIPPQPNNTSIPESDSNSQSNEVPDILLSLIPPEFDANYKKTHENVETTPNGPSLFYQPPRFEPDYTAPDAQANVKPGIEIENIMRSLTGRQWQNIRQRYHIPEYEFPLDDATRPGYEGIINSFGDESSSK</sequence>
<dbReference type="GO" id="GO:0005576">
    <property type="term" value="C:extracellular region"/>
    <property type="evidence" value="ECO:0007669"/>
    <property type="project" value="InterPro"/>
</dbReference>
<evidence type="ECO:0000256" key="1">
    <source>
        <dbReference type="SAM" id="MobiDB-lite"/>
    </source>
</evidence>
<dbReference type="EMBL" id="JANEYG010000009">
    <property type="protein sequence ID" value="KAJ8921665.1"/>
    <property type="molecule type" value="Genomic_DNA"/>
</dbReference>
<evidence type="ECO:0000259" key="2">
    <source>
        <dbReference type="PROSITE" id="PS50940"/>
    </source>
</evidence>
<dbReference type="InterPro" id="IPR036508">
    <property type="entry name" value="Chitin-bd_dom_sf"/>
</dbReference>
<dbReference type="Pfam" id="PF01607">
    <property type="entry name" value="CBM_14"/>
    <property type="match status" value="1"/>
</dbReference>